<dbReference type="Proteomes" id="UP000187203">
    <property type="component" value="Unassembled WGS sequence"/>
</dbReference>
<keyword evidence="9" id="KW-0677">Repeat</keyword>
<dbReference type="SUPFAM" id="SSF57850">
    <property type="entry name" value="RING/U-box"/>
    <property type="match status" value="2"/>
</dbReference>
<dbReference type="Gene3D" id="3.30.40.10">
    <property type="entry name" value="Zinc/RING finger domain, C3HC4 (zinc finger)"/>
    <property type="match status" value="1"/>
</dbReference>
<dbReference type="OrthoDB" id="10009520at2759"/>
<dbReference type="PROSITE" id="PS00518">
    <property type="entry name" value="ZF_RING_1"/>
    <property type="match status" value="1"/>
</dbReference>
<keyword evidence="11" id="KW-0833">Ubl conjugation pathway</keyword>
<dbReference type="InterPro" id="IPR044066">
    <property type="entry name" value="TRIAD_supradom"/>
</dbReference>
<evidence type="ECO:0000256" key="3">
    <source>
        <dbReference type="ARBA" id="ARBA00003976"/>
    </source>
</evidence>
<dbReference type="GO" id="GO:0016567">
    <property type="term" value="P:protein ubiquitination"/>
    <property type="evidence" value="ECO:0007669"/>
    <property type="project" value="UniProtKB-UniPathway"/>
</dbReference>
<evidence type="ECO:0000256" key="4">
    <source>
        <dbReference type="ARBA" id="ARBA00004906"/>
    </source>
</evidence>
<dbReference type="PANTHER" id="PTHR11685">
    <property type="entry name" value="RBR FAMILY RING FINGER AND IBR DOMAIN-CONTAINING"/>
    <property type="match status" value="1"/>
</dbReference>
<dbReference type="SMART" id="SM00184">
    <property type="entry name" value="RING"/>
    <property type="match status" value="1"/>
</dbReference>
<dbReference type="GO" id="GO:0061630">
    <property type="term" value="F:ubiquitin protein ligase activity"/>
    <property type="evidence" value="ECO:0007669"/>
    <property type="project" value="UniProtKB-EC"/>
</dbReference>
<dbReference type="STRING" id="93759.A0A1R3H6N4"/>
<proteinExistence type="inferred from homology"/>
<evidence type="ECO:0000256" key="12">
    <source>
        <dbReference type="ARBA" id="ARBA00022833"/>
    </source>
</evidence>
<dbReference type="Pfam" id="PF01485">
    <property type="entry name" value="IBR"/>
    <property type="match status" value="1"/>
</dbReference>
<sequence>MASDISLLVDEFYFSALFDDEEQFPISDEKYAVELHLQEALMSSATSSRVRIGSTTELKNISQNLNSSRKLKGKETSESSNSNKTDDWNSLCRICMDVKPIGDMFRSNTCTHLFCTDCIGKYIAAKLQENISMVECPEVNCKGALEPQFCRSIVPGEVFDRWENALCESVILASQKFYCPFKDCSAMLVDDGGNNVVQSECPNCHRMFCAQCKVPWHGGISCAQFRNLSVEVNFAMVVEKAIITLMYAGENIESFKEPTSEADESSIYIKSI</sequence>
<evidence type="ECO:0000256" key="11">
    <source>
        <dbReference type="ARBA" id="ARBA00022786"/>
    </source>
</evidence>
<evidence type="ECO:0000259" key="14">
    <source>
        <dbReference type="PROSITE" id="PS50089"/>
    </source>
</evidence>
<evidence type="ECO:0000256" key="7">
    <source>
        <dbReference type="ARBA" id="ARBA00022679"/>
    </source>
</evidence>
<dbReference type="PROSITE" id="PS51873">
    <property type="entry name" value="TRIAD"/>
    <property type="match status" value="1"/>
</dbReference>
<dbReference type="AlphaFoldDB" id="A0A1R3H6N4"/>
<evidence type="ECO:0000313" key="16">
    <source>
        <dbReference type="EMBL" id="OMO65992.1"/>
    </source>
</evidence>
<dbReference type="InterPro" id="IPR002867">
    <property type="entry name" value="IBR_dom"/>
</dbReference>
<feature type="domain" description="RING-type" evidence="14">
    <location>
        <begin position="92"/>
        <end position="137"/>
    </location>
</feature>
<evidence type="ECO:0000256" key="13">
    <source>
        <dbReference type="PROSITE-ProRule" id="PRU00175"/>
    </source>
</evidence>
<dbReference type="PROSITE" id="PS50089">
    <property type="entry name" value="ZF_RING_2"/>
    <property type="match status" value="1"/>
</dbReference>
<evidence type="ECO:0000256" key="1">
    <source>
        <dbReference type="ARBA" id="ARBA00001798"/>
    </source>
</evidence>
<keyword evidence="8" id="KW-0479">Metal-binding</keyword>
<dbReference type="UniPathway" id="UPA00143"/>
<keyword evidence="12" id="KW-0862">Zinc</keyword>
<dbReference type="EC" id="2.3.2.31" evidence="6"/>
<dbReference type="EMBL" id="AWUE01020791">
    <property type="protein sequence ID" value="OMO65992.1"/>
    <property type="molecule type" value="Genomic_DNA"/>
</dbReference>
<feature type="domain" description="RING-type" evidence="15">
    <location>
        <begin position="88"/>
        <end position="272"/>
    </location>
</feature>
<keyword evidence="17" id="KW-1185">Reference proteome</keyword>
<keyword evidence="7" id="KW-0808">Transferase</keyword>
<dbReference type="FunFam" id="3.30.40.10:FF:000230">
    <property type="entry name" value="RBR-type E3 ubiquitin transferase"/>
    <property type="match status" value="1"/>
</dbReference>
<evidence type="ECO:0000256" key="8">
    <source>
        <dbReference type="ARBA" id="ARBA00022723"/>
    </source>
</evidence>
<gene>
    <name evidence="16" type="ORF">COLO4_30855</name>
</gene>
<dbReference type="SMART" id="SM00647">
    <property type="entry name" value="IBR"/>
    <property type="match status" value="1"/>
</dbReference>
<dbReference type="InterPro" id="IPR031127">
    <property type="entry name" value="E3_UB_ligase_RBR"/>
</dbReference>
<evidence type="ECO:0000313" key="17">
    <source>
        <dbReference type="Proteomes" id="UP000187203"/>
    </source>
</evidence>
<evidence type="ECO:0000259" key="15">
    <source>
        <dbReference type="PROSITE" id="PS51873"/>
    </source>
</evidence>
<dbReference type="InterPro" id="IPR001841">
    <property type="entry name" value="Znf_RING"/>
</dbReference>
<comment type="catalytic activity">
    <reaction evidence="1">
        <text>[E2 ubiquitin-conjugating enzyme]-S-ubiquitinyl-L-cysteine + [acceptor protein]-L-lysine = [E2 ubiquitin-conjugating enzyme]-L-cysteine + [acceptor protein]-N(6)-ubiquitinyl-L-lysine.</text>
        <dbReference type="EC" id="2.3.2.31"/>
    </reaction>
</comment>
<evidence type="ECO:0000256" key="5">
    <source>
        <dbReference type="ARBA" id="ARBA00005884"/>
    </source>
</evidence>
<evidence type="ECO:0000256" key="2">
    <source>
        <dbReference type="ARBA" id="ARBA00001947"/>
    </source>
</evidence>
<dbReference type="CDD" id="cd22582">
    <property type="entry name" value="BRcat_RBR_unk"/>
    <property type="match status" value="1"/>
</dbReference>
<accession>A0A1R3H6N4</accession>
<dbReference type="InterPro" id="IPR017907">
    <property type="entry name" value="Znf_RING_CS"/>
</dbReference>
<reference evidence="17" key="1">
    <citation type="submission" date="2013-09" db="EMBL/GenBank/DDBJ databases">
        <title>Corchorus olitorius genome sequencing.</title>
        <authorList>
            <person name="Alam M."/>
            <person name="Haque M.S."/>
            <person name="Islam M.S."/>
            <person name="Emdad E.M."/>
            <person name="Islam M.M."/>
            <person name="Ahmed B."/>
            <person name="Halim A."/>
            <person name="Hossen Q.M.M."/>
            <person name="Hossain M.Z."/>
            <person name="Ahmed R."/>
            <person name="Khan M.M."/>
            <person name="Islam R."/>
            <person name="Rashid M.M."/>
            <person name="Khan S.A."/>
            <person name="Rahman M.S."/>
            <person name="Alam M."/>
            <person name="Yahiya A.S."/>
            <person name="Khan M.S."/>
            <person name="Azam M.S."/>
            <person name="Haque T."/>
            <person name="Lashkar M.Z.H."/>
            <person name="Akhand A.I."/>
            <person name="Morshed G."/>
            <person name="Roy S."/>
            <person name="Uddin K.S."/>
            <person name="Rabeya T."/>
            <person name="Hossain A.S."/>
            <person name="Chowdhury A."/>
            <person name="Snigdha A.R."/>
            <person name="Mortoza M.S."/>
            <person name="Matin S.A."/>
            <person name="Hoque S.M.E."/>
            <person name="Islam M.K."/>
            <person name="Roy D.K."/>
            <person name="Haider R."/>
            <person name="Moosa M.M."/>
            <person name="Elias S.M."/>
            <person name="Hasan A.M."/>
            <person name="Jahan S."/>
            <person name="Shafiuddin M."/>
            <person name="Mahmood N."/>
            <person name="Shommy N.S."/>
        </authorList>
    </citation>
    <scope>NUCLEOTIDE SEQUENCE [LARGE SCALE GENOMIC DNA]</scope>
    <source>
        <strain evidence="17">cv. O-4</strain>
    </source>
</reference>
<name>A0A1R3H6N4_9ROSI</name>
<evidence type="ECO:0000256" key="10">
    <source>
        <dbReference type="ARBA" id="ARBA00022771"/>
    </source>
</evidence>
<comment type="cofactor">
    <cofactor evidence="2">
        <name>Zn(2+)</name>
        <dbReference type="ChEBI" id="CHEBI:29105"/>
    </cofactor>
</comment>
<comment type="function">
    <text evidence="3">Might act as an E3 ubiquitin-protein ligase, or as part of E3 complex, which accepts ubiquitin from specific E2 ubiquitin-conjugating enzymes and then transfers it to substrates.</text>
</comment>
<dbReference type="GO" id="GO:0008270">
    <property type="term" value="F:zinc ion binding"/>
    <property type="evidence" value="ECO:0007669"/>
    <property type="project" value="UniProtKB-KW"/>
</dbReference>
<evidence type="ECO:0000256" key="6">
    <source>
        <dbReference type="ARBA" id="ARBA00012251"/>
    </source>
</evidence>
<keyword evidence="10 13" id="KW-0863">Zinc-finger</keyword>
<dbReference type="InterPro" id="IPR013083">
    <property type="entry name" value="Znf_RING/FYVE/PHD"/>
</dbReference>
<comment type="pathway">
    <text evidence="4">Protein modification; protein ubiquitination.</text>
</comment>
<protein>
    <recommendedName>
        <fullName evidence="6">RBR-type E3 ubiquitin transferase</fullName>
        <ecNumber evidence="6">2.3.2.31</ecNumber>
    </recommendedName>
</protein>
<comment type="caution">
    <text evidence="16">The sequence shown here is derived from an EMBL/GenBank/DDBJ whole genome shotgun (WGS) entry which is preliminary data.</text>
</comment>
<evidence type="ECO:0000256" key="9">
    <source>
        <dbReference type="ARBA" id="ARBA00022737"/>
    </source>
</evidence>
<comment type="similarity">
    <text evidence="5">Belongs to the RBR family. Ariadne subfamily.</text>
</comment>
<organism evidence="16 17">
    <name type="scientific">Corchorus olitorius</name>
    <dbReference type="NCBI Taxonomy" id="93759"/>
    <lineage>
        <taxon>Eukaryota</taxon>
        <taxon>Viridiplantae</taxon>
        <taxon>Streptophyta</taxon>
        <taxon>Embryophyta</taxon>
        <taxon>Tracheophyta</taxon>
        <taxon>Spermatophyta</taxon>
        <taxon>Magnoliopsida</taxon>
        <taxon>eudicotyledons</taxon>
        <taxon>Gunneridae</taxon>
        <taxon>Pentapetalae</taxon>
        <taxon>rosids</taxon>
        <taxon>malvids</taxon>
        <taxon>Malvales</taxon>
        <taxon>Malvaceae</taxon>
        <taxon>Grewioideae</taxon>
        <taxon>Apeibeae</taxon>
        <taxon>Corchorus</taxon>
    </lineage>
</organism>